<keyword evidence="1" id="KW-1133">Transmembrane helix</keyword>
<name>A0A0U1NIC6_9RHOB</name>
<evidence type="ECO:0000313" key="3">
    <source>
        <dbReference type="EMBL" id="CRK74494.1"/>
    </source>
</evidence>
<gene>
    <name evidence="3" type="ORF">NIG5292_00526</name>
</gene>
<dbReference type="Proteomes" id="UP000048949">
    <property type="component" value="Unassembled WGS sequence"/>
</dbReference>
<evidence type="ECO:0000259" key="2">
    <source>
        <dbReference type="Pfam" id="PF07811"/>
    </source>
</evidence>
<dbReference type="EMBL" id="CVQV01000003">
    <property type="protein sequence ID" value="CRK74494.1"/>
    <property type="molecule type" value="Genomic_DNA"/>
</dbReference>
<keyword evidence="1" id="KW-0812">Transmembrane</keyword>
<evidence type="ECO:0000256" key="1">
    <source>
        <dbReference type="SAM" id="Phobius"/>
    </source>
</evidence>
<keyword evidence="1" id="KW-0472">Membrane</keyword>
<dbReference type="Pfam" id="PF07811">
    <property type="entry name" value="TadE"/>
    <property type="match status" value="1"/>
</dbReference>
<dbReference type="InterPro" id="IPR012495">
    <property type="entry name" value="TadE-like_dom"/>
</dbReference>
<dbReference type="AlphaFoldDB" id="A0A0U1NIC6"/>
<organism evidence="3 4">
    <name type="scientific">Nereida ignava</name>
    <dbReference type="NCBI Taxonomy" id="282199"/>
    <lineage>
        <taxon>Bacteria</taxon>
        <taxon>Pseudomonadati</taxon>
        <taxon>Pseudomonadota</taxon>
        <taxon>Alphaproteobacteria</taxon>
        <taxon>Rhodobacterales</taxon>
        <taxon>Roseobacteraceae</taxon>
        <taxon>Nereida</taxon>
    </lineage>
</organism>
<dbReference type="RefSeq" id="WP_048597800.1">
    <property type="nucleotide sequence ID" value="NZ_CAXIAP010000003.1"/>
</dbReference>
<reference evidence="3 4" key="1">
    <citation type="submission" date="2015-04" db="EMBL/GenBank/DDBJ databases">
        <authorList>
            <person name="Syromyatnikov M.Y."/>
            <person name="Popov V.N."/>
        </authorList>
    </citation>
    <scope>NUCLEOTIDE SEQUENCE [LARGE SCALE GENOMIC DNA]</scope>
    <source>
        <strain evidence="3 4">CECT 5292</strain>
    </source>
</reference>
<keyword evidence="4" id="KW-1185">Reference proteome</keyword>
<feature type="domain" description="TadE-like" evidence="2">
    <location>
        <begin position="19"/>
        <end position="57"/>
    </location>
</feature>
<proteinExistence type="predicted"/>
<sequence length="178" mass="20076">MLGRRAFSRIIQFWRDEDGVSSIEFVILYPLFYWILFMGVELGVMQARQAMLEMALDRTVRHVRLNTIAPPSYQDLRDVMCAEATFLNNCSNSLKLEMVRRDPRVGVTLNAPQCHDKPSAVNPAGPFSPGGQNELMFLRVCVLQPPLLPTIGLNPYLPTTETGEYRLVAITSYVTEPA</sequence>
<evidence type="ECO:0000313" key="4">
    <source>
        <dbReference type="Proteomes" id="UP000048949"/>
    </source>
</evidence>
<feature type="transmembrane region" description="Helical" evidence="1">
    <location>
        <begin position="25"/>
        <end position="44"/>
    </location>
</feature>
<protein>
    <submittedName>
        <fullName evidence="3">Flp pilus assembly protein TadG</fullName>
    </submittedName>
</protein>
<dbReference type="STRING" id="282199.GCA_001049735_00526"/>
<accession>A0A0U1NIC6</accession>
<dbReference type="OrthoDB" id="7907064at2"/>